<dbReference type="InterPro" id="IPR008929">
    <property type="entry name" value="Chondroitin_lyas"/>
</dbReference>
<name>A0A2P8HVL9_CHINA</name>
<evidence type="ECO:0000256" key="1">
    <source>
        <dbReference type="ARBA" id="ARBA00004196"/>
    </source>
</evidence>
<sequence>MHIKNIVCMMLLFSGVTTANGLLAQDHTEKRNYLYEEWQHAGGAVAFEQIAQWKQTQYQVIIDKMARLPVATRTALLKDADKAMAFTWPSLPATLFLEFRDNGNRVNFESAQSERRKVLGALVAGELADGKGKYIPQIVNGLWVILEESTWVLPAHIGVQKAGTDLADPTEPIVDLVSGETAATLSWAQFLLHDQLDKFSPMVNKRITYELQHRVIEPFLQRNDFWWMGFKGGLVNNWNIWINTNILQTALLSINDTAIRNNVIEKSIRSADNFVNGYPDDGGCDEGPTYWGHAGGKLIEFITWLNSASAHKLSWGNNELIHQIGTYIYKMHIDSSRFVNFADASASTIPPPHTVYLYSEAFHDPLLKNFAAYLYRLENPDTSKFKMSSLSFFIYDLETRDALLAAAPGAPYKPVNWLPDLQVLSLRSAAGTTKGLFFAALGGHNAESHNHNDVGNFVLYMDGKPALIDVGVGTYTKQTFSADRYKLWYMQSQWHNCPTINGVQQQAGRRFQANDVHFTDNKSNRILSMDIAAAYPESAMVQTWKRTFTFTPAKTSLQLDESYQLKEWKEAFRLHFMTVLPADVHTPGKIVLKGATASLVMTYDPALFEVVTEQQPLTDNRLSSVWGSQVMRISLQARKQALTGKHTVLFVMERD</sequence>
<proteinExistence type="predicted"/>
<evidence type="ECO:0000256" key="2">
    <source>
        <dbReference type="SAM" id="SignalP"/>
    </source>
</evidence>
<evidence type="ECO:0000313" key="4">
    <source>
        <dbReference type="EMBL" id="PSL50256.1"/>
    </source>
</evidence>
<dbReference type="InterPro" id="IPR012480">
    <property type="entry name" value="Hepar_II_III_C"/>
</dbReference>
<feature type="signal peptide" evidence="2">
    <location>
        <begin position="1"/>
        <end position="19"/>
    </location>
</feature>
<feature type="domain" description="Heparinase II/III-like C-terminal" evidence="3">
    <location>
        <begin position="439"/>
        <end position="576"/>
    </location>
</feature>
<dbReference type="PANTHER" id="PTHR38045">
    <property type="entry name" value="CHROMOSOME 1, WHOLE GENOME SHOTGUN SEQUENCE"/>
    <property type="match status" value="1"/>
</dbReference>
<reference evidence="4 5" key="1">
    <citation type="submission" date="2018-03" db="EMBL/GenBank/DDBJ databases">
        <title>Genomic Encyclopedia of Archaeal and Bacterial Type Strains, Phase II (KMG-II): from individual species to whole genera.</title>
        <authorList>
            <person name="Goeker M."/>
        </authorList>
    </citation>
    <scope>NUCLEOTIDE SEQUENCE [LARGE SCALE GENOMIC DNA]</scope>
    <source>
        <strain evidence="4 5">DSM 24859</strain>
    </source>
</reference>
<dbReference type="Proteomes" id="UP000240971">
    <property type="component" value="Unassembled WGS sequence"/>
</dbReference>
<keyword evidence="5" id="KW-1185">Reference proteome</keyword>
<protein>
    <submittedName>
        <fullName evidence="4">Heparinase II/III-like protein</fullName>
    </submittedName>
</protein>
<dbReference type="AlphaFoldDB" id="A0A2P8HVL9"/>
<dbReference type="Gene3D" id="1.50.10.100">
    <property type="entry name" value="Chondroitin AC/alginate lyase"/>
    <property type="match status" value="1"/>
</dbReference>
<dbReference type="GO" id="GO:0030313">
    <property type="term" value="C:cell envelope"/>
    <property type="evidence" value="ECO:0007669"/>
    <property type="project" value="UniProtKB-SubCell"/>
</dbReference>
<evidence type="ECO:0000313" key="5">
    <source>
        <dbReference type="Proteomes" id="UP000240971"/>
    </source>
</evidence>
<dbReference type="Pfam" id="PF07940">
    <property type="entry name" value="Hepar_II_III_C"/>
    <property type="match status" value="1"/>
</dbReference>
<organism evidence="4 5">
    <name type="scientific">Chitinophaga niastensis</name>
    <dbReference type="NCBI Taxonomy" id="536980"/>
    <lineage>
        <taxon>Bacteria</taxon>
        <taxon>Pseudomonadati</taxon>
        <taxon>Bacteroidota</taxon>
        <taxon>Chitinophagia</taxon>
        <taxon>Chitinophagales</taxon>
        <taxon>Chitinophagaceae</taxon>
        <taxon>Chitinophaga</taxon>
    </lineage>
</organism>
<keyword evidence="2" id="KW-0732">Signal</keyword>
<dbReference type="Gene3D" id="2.70.98.70">
    <property type="match status" value="1"/>
</dbReference>
<feature type="chain" id="PRO_5015148675" evidence="2">
    <location>
        <begin position="20"/>
        <end position="655"/>
    </location>
</feature>
<gene>
    <name evidence="4" type="ORF">CLV51_1011600</name>
</gene>
<dbReference type="PANTHER" id="PTHR38045:SF1">
    <property type="entry name" value="HEPARINASE II_III-LIKE PROTEIN"/>
    <property type="match status" value="1"/>
</dbReference>
<dbReference type="GO" id="GO:0016829">
    <property type="term" value="F:lyase activity"/>
    <property type="evidence" value="ECO:0007669"/>
    <property type="project" value="InterPro"/>
</dbReference>
<evidence type="ECO:0000259" key="3">
    <source>
        <dbReference type="Pfam" id="PF07940"/>
    </source>
</evidence>
<accession>A0A2P8HVL9</accession>
<dbReference type="EMBL" id="PYAW01000001">
    <property type="protein sequence ID" value="PSL50256.1"/>
    <property type="molecule type" value="Genomic_DNA"/>
</dbReference>
<dbReference type="OrthoDB" id="9793856at2"/>
<dbReference type="RefSeq" id="WP_106527417.1">
    <property type="nucleotide sequence ID" value="NZ_PYAW01000001.1"/>
</dbReference>
<dbReference type="SUPFAM" id="SSF48230">
    <property type="entry name" value="Chondroitin AC/alginate lyase"/>
    <property type="match status" value="1"/>
</dbReference>
<comment type="caution">
    <text evidence="4">The sequence shown here is derived from an EMBL/GenBank/DDBJ whole genome shotgun (WGS) entry which is preliminary data.</text>
</comment>
<comment type="subcellular location">
    <subcellularLocation>
        <location evidence="1">Cell envelope</location>
    </subcellularLocation>
</comment>